<feature type="transmembrane region" description="Helical" evidence="1">
    <location>
        <begin position="281"/>
        <end position="299"/>
    </location>
</feature>
<feature type="transmembrane region" description="Helical" evidence="1">
    <location>
        <begin position="306"/>
        <end position="324"/>
    </location>
</feature>
<comment type="caution">
    <text evidence="2">The sequence shown here is derived from an EMBL/GenBank/DDBJ whole genome shotgun (WGS) entry which is preliminary data.</text>
</comment>
<keyword evidence="1" id="KW-0812">Transmembrane</keyword>
<dbReference type="AlphaFoldDB" id="A0A2S7ISX6"/>
<accession>A0A2S7ISX6</accession>
<feature type="transmembrane region" description="Helical" evidence="1">
    <location>
        <begin position="141"/>
        <end position="160"/>
    </location>
</feature>
<evidence type="ECO:0000313" key="2">
    <source>
        <dbReference type="EMBL" id="PQA60690.1"/>
    </source>
</evidence>
<feature type="transmembrane region" description="Helical" evidence="1">
    <location>
        <begin position="7"/>
        <end position="25"/>
    </location>
</feature>
<keyword evidence="3" id="KW-1185">Reference proteome</keyword>
<keyword evidence="1" id="KW-0472">Membrane</keyword>
<keyword evidence="1" id="KW-1133">Transmembrane helix</keyword>
<dbReference type="Proteomes" id="UP000239590">
    <property type="component" value="Unassembled WGS sequence"/>
</dbReference>
<evidence type="ECO:0008006" key="4">
    <source>
        <dbReference type="Google" id="ProtNLM"/>
    </source>
</evidence>
<dbReference type="EMBL" id="PTRA01000001">
    <property type="protein sequence ID" value="PQA60690.1"/>
    <property type="molecule type" value="Genomic_DNA"/>
</dbReference>
<protein>
    <recommendedName>
        <fullName evidence="4">DUF2029 domain-containing protein</fullName>
    </recommendedName>
</protein>
<dbReference type="RefSeq" id="WP_104713235.1">
    <property type="nucleotide sequence ID" value="NZ_PTRA01000001.1"/>
</dbReference>
<evidence type="ECO:0000313" key="3">
    <source>
        <dbReference type="Proteomes" id="UP000239590"/>
    </source>
</evidence>
<proteinExistence type="predicted"/>
<feature type="transmembrane region" description="Helical" evidence="1">
    <location>
        <begin position="41"/>
        <end position="62"/>
    </location>
</feature>
<name>A0A2S7ISX6_9BACT</name>
<gene>
    <name evidence="2" type="ORF">C5O19_14060</name>
</gene>
<feature type="transmembrane region" description="Helical" evidence="1">
    <location>
        <begin position="114"/>
        <end position="134"/>
    </location>
</feature>
<feature type="transmembrane region" description="Helical" evidence="1">
    <location>
        <begin position="393"/>
        <end position="411"/>
    </location>
</feature>
<reference evidence="3" key="1">
    <citation type="submission" date="2018-02" db="EMBL/GenBank/DDBJ databases">
        <title>Genome sequencing of Solimonas sp. HR-BB.</title>
        <authorList>
            <person name="Lee Y."/>
            <person name="Jeon C.O."/>
        </authorList>
    </citation>
    <scope>NUCLEOTIDE SEQUENCE [LARGE SCALE GENOMIC DNA]</scope>
    <source>
        <strain evidence="3">HR-U</strain>
    </source>
</reference>
<feature type="transmembrane region" description="Helical" evidence="1">
    <location>
        <begin position="222"/>
        <end position="241"/>
    </location>
</feature>
<evidence type="ECO:0000256" key="1">
    <source>
        <dbReference type="SAM" id="Phobius"/>
    </source>
</evidence>
<dbReference type="OrthoDB" id="934589at2"/>
<feature type="transmembrane region" description="Helical" evidence="1">
    <location>
        <begin position="188"/>
        <end position="210"/>
    </location>
</feature>
<sequence>MSILTVFYIKLLLNVGLTAGIIWSVKKATLIQQWQQKNDTLAFSLGFLILRLIPWVMIFLVLNEVPRGDVPFFFYKAEGAKAGGFVYRDFWSYHAPLFAYIISLPLWLWHNSRAIVLLMVLMETLILWSTYRTYKPEKTNALQASLIYWMLPASFMYILIDGQEEVWFWGLALLMWRHVKKNPEDYEVGLGVIFAIALLTTKATFVFFLPPLLISVRRPIKMLLVMAAIGLPALAFLYWRIGDLFLMPIQHTEQLMTPNLFSITRPIIELFVHIDTSNSTLVNWLGLITTMLLVSYLAYRGRVNPLTHTLPALFIATFACMMIFQASAPGAYLIAYLLAVVFDIVDLRNNKHLIILLVLSWLTVVQPFVNVYIKQPDYTRFCMLTNPVYLFDWLLQVLNVACFFWLVSRTATKIVTPKHLTPA</sequence>
<feature type="transmembrane region" description="Helical" evidence="1">
    <location>
        <begin position="90"/>
        <end position="108"/>
    </location>
</feature>
<feature type="transmembrane region" description="Helical" evidence="1">
    <location>
        <begin position="354"/>
        <end position="373"/>
    </location>
</feature>
<organism evidence="2 3">
    <name type="scientific">Siphonobacter curvatus</name>
    <dbReference type="NCBI Taxonomy" id="2094562"/>
    <lineage>
        <taxon>Bacteria</taxon>
        <taxon>Pseudomonadati</taxon>
        <taxon>Bacteroidota</taxon>
        <taxon>Cytophagia</taxon>
        <taxon>Cytophagales</taxon>
        <taxon>Cytophagaceae</taxon>
        <taxon>Siphonobacter</taxon>
    </lineage>
</organism>